<comment type="caution">
    <text evidence="1">The sequence shown here is derived from an EMBL/GenBank/DDBJ whole genome shotgun (WGS) entry which is preliminary data.</text>
</comment>
<evidence type="ECO:0000313" key="1">
    <source>
        <dbReference type="EMBL" id="KAI5421573.1"/>
    </source>
</evidence>
<accession>A0A9D4XHR8</accession>
<dbReference type="AlphaFoldDB" id="A0A9D4XHR8"/>
<sequence length="100" mass="11265">MDKDIGHSNRPPMLDGSNYDDWKPRMIAFLRSLDSKVWRAVNKGWEHPTKTGEDGVSVQIPEEEWDKEQEALALGNSKALNALFNGISEDVQTSDADHQV</sequence>
<dbReference type="EMBL" id="JAMSHJ010000004">
    <property type="protein sequence ID" value="KAI5421573.1"/>
    <property type="molecule type" value="Genomic_DNA"/>
</dbReference>
<keyword evidence="2" id="KW-1185">Reference proteome</keyword>
<gene>
    <name evidence="1" type="ORF">KIW84_045116</name>
</gene>
<organism evidence="1 2">
    <name type="scientific">Pisum sativum</name>
    <name type="common">Garden pea</name>
    <name type="synonym">Lathyrus oleraceus</name>
    <dbReference type="NCBI Taxonomy" id="3888"/>
    <lineage>
        <taxon>Eukaryota</taxon>
        <taxon>Viridiplantae</taxon>
        <taxon>Streptophyta</taxon>
        <taxon>Embryophyta</taxon>
        <taxon>Tracheophyta</taxon>
        <taxon>Spermatophyta</taxon>
        <taxon>Magnoliopsida</taxon>
        <taxon>eudicotyledons</taxon>
        <taxon>Gunneridae</taxon>
        <taxon>Pentapetalae</taxon>
        <taxon>rosids</taxon>
        <taxon>fabids</taxon>
        <taxon>Fabales</taxon>
        <taxon>Fabaceae</taxon>
        <taxon>Papilionoideae</taxon>
        <taxon>50 kb inversion clade</taxon>
        <taxon>NPAAA clade</taxon>
        <taxon>Hologalegina</taxon>
        <taxon>IRL clade</taxon>
        <taxon>Fabeae</taxon>
        <taxon>Lathyrus</taxon>
    </lineage>
</organism>
<protein>
    <recommendedName>
        <fullName evidence="3">Gag-pol polyprotein</fullName>
    </recommendedName>
</protein>
<dbReference type="Proteomes" id="UP001058974">
    <property type="component" value="Chromosome 4"/>
</dbReference>
<proteinExistence type="predicted"/>
<reference evidence="1 2" key="1">
    <citation type="journal article" date="2022" name="Nat. Genet.">
        <title>Improved pea reference genome and pan-genome highlight genomic features and evolutionary characteristics.</title>
        <authorList>
            <person name="Yang T."/>
            <person name="Liu R."/>
            <person name="Luo Y."/>
            <person name="Hu S."/>
            <person name="Wang D."/>
            <person name="Wang C."/>
            <person name="Pandey M.K."/>
            <person name="Ge S."/>
            <person name="Xu Q."/>
            <person name="Li N."/>
            <person name="Li G."/>
            <person name="Huang Y."/>
            <person name="Saxena R.K."/>
            <person name="Ji Y."/>
            <person name="Li M."/>
            <person name="Yan X."/>
            <person name="He Y."/>
            <person name="Liu Y."/>
            <person name="Wang X."/>
            <person name="Xiang C."/>
            <person name="Varshney R.K."/>
            <person name="Ding H."/>
            <person name="Gao S."/>
            <person name="Zong X."/>
        </authorList>
    </citation>
    <scope>NUCLEOTIDE SEQUENCE [LARGE SCALE GENOMIC DNA]</scope>
    <source>
        <strain evidence="1 2">cv. Zhongwan 6</strain>
    </source>
</reference>
<evidence type="ECO:0008006" key="3">
    <source>
        <dbReference type="Google" id="ProtNLM"/>
    </source>
</evidence>
<name>A0A9D4XHR8_PEA</name>
<dbReference type="Gramene" id="Psat04G0511600-T1">
    <property type="protein sequence ID" value="KAI5421573.1"/>
    <property type="gene ID" value="KIW84_045116"/>
</dbReference>
<evidence type="ECO:0000313" key="2">
    <source>
        <dbReference type="Proteomes" id="UP001058974"/>
    </source>
</evidence>